<evidence type="ECO:0000313" key="3">
    <source>
        <dbReference type="Proteomes" id="UP000469346"/>
    </source>
</evidence>
<proteinExistence type="predicted"/>
<keyword evidence="1" id="KW-0812">Transmembrane</keyword>
<keyword evidence="1" id="KW-1133">Transmembrane helix</keyword>
<reference evidence="2 3" key="1">
    <citation type="submission" date="2020-02" db="EMBL/GenBank/DDBJ databases">
        <title>Comparative genomics of sulfur disproportionating microorganisms.</title>
        <authorList>
            <person name="Ward L.M."/>
            <person name="Bertran E."/>
            <person name="Johnston D.T."/>
        </authorList>
    </citation>
    <scope>NUCLEOTIDE SEQUENCE [LARGE SCALE GENOMIC DNA]</scope>
    <source>
        <strain evidence="2 3">DSM 100025</strain>
    </source>
</reference>
<dbReference type="Proteomes" id="UP000469346">
    <property type="component" value="Unassembled WGS sequence"/>
</dbReference>
<evidence type="ECO:0000256" key="1">
    <source>
        <dbReference type="SAM" id="Phobius"/>
    </source>
</evidence>
<name>A0A6N9TMU9_DISTH</name>
<gene>
    <name evidence="2" type="ORF">G3N55_06335</name>
</gene>
<sequence length="66" mass="6811">MWQEVVVWTLFGLCAAWLAVRIYRSLRGGACGCADSCQGCTYAGHPEGDDAPQCPGPGGGPSPPDA</sequence>
<protein>
    <recommendedName>
        <fullName evidence="4">FeoB-associated Cys-rich membrane protein</fullName>
    </recommendedName>
</protein>
<evidence type="ECO:0000313" key="2">
    <source>
        <dbReference type="EMBL" id="NDY42459.1"/>
    </source>
</evidence>
<accession>A0A6N9TMU9</accession>
<dbReference type="EMBL" id="JAAGRR010000058">
    <property type="protein sequence ID" value="NDY42459.1"/>
    <property type="molecule type" value="Genomic_DNA"/>
</dbReference>
<keyword evidence="1" id="KW-0472">Membrane</keyword>
<organism evidence="2 3">
    <name type="scientific">Dissulfurirhabdus thermomarina</name>
    <dbReference type="NCBI Taxonomy" id="1765737"/>
    <lineage>
        <taxon>Bacteria</taxon>
        <taxon>Deltaproteobacteria</taxon>
        <taxon>Dissulfurirhabdaceae</taxon>
        <taxon>Dissulfurirhabdus</taxon>
    </lineage>
</organism>
<comment type="caution">
    <text evidence="2">The sequence shown here is derived from an EMBL/GenBank/DDBJ whole genome shotgun (WGS) entry which is preliminary data.</text>
</comment>
<feature type="transmembrane region" description="Helical" evidence="1">
    <location>
        <begin position="6"/>
        <end position="23"/>
    </location>
</feature>
<evidence type="ECO:0008006" key="4">
    <source>
        <dbReference type="Google" id="ProtNLM"/>
    </source>
</evidence>
<dbReference type="AlphaFoldDB" id="A0A6N9TMU9"/>
<keyword evidence="3" id="KW-1185">Reference proteome</keyword>
<dbReference type="RefSeq" id="WP_163298599.1">
    <property type="nucleotide sequence ID" value="NZ_JAAGRR010000058.1"/>
</dbReference>